<evidence type="ECO:0000313" key="1">
    <source>
        <dbReference type="EMBL" id="OFJ52850.1"/>
    </source>
</evidence>
<protein>
    <recommendedName>
        <fullName evidence="3">YCII-related domain-containing protein</fullName>
    </recommendedName>
</protein>
<evidence type="ECO:0000313" key="2">
    <source>
        <dbReference type="Proteomes" id="UP000178953"/>
    </source>
</evidence>
<sequence>MTDTDGTFDDDRMRATLATARPYSVMILRDGPNADSPDASAVVWEHGRRNFTLREAGTLAVVLPVTDDSGLCGVGIFAATVAETTAIMADDPGVRAGVFTYEVHPCVGFPGDALP</sequence>
<dbReference type="EMBL" id="MCHX01000033">
    <property type="protein sequence ID" value="OFJ52850.1"/>
    <property type="molecule type" value="Genomic_DNA"/>
</dbReference>
<accession>A0A1E8Q4A1</accession>
<keyword evidence="2" id="KW-1185">Reference proteome</keyword>
<proteinExistence type="predicted"/>
<name>A0A1E8Q4A1_9MYCO</name>
<reference evidence="1 2" key="1">
    <citation type="submission" date="2016-09" db="EMBL/GenBank/DDBJ databases">
        <title>genome sequence of Mycobacterium sp. 739 SCH.</title>
        <authorList>
            <person name="Greninger A.L."/>
            <person name="Qin X."/>
            <person name="Jerome K."/>
            <person name="Vora S."/>
            <person name="Quinn K."/>
        </authorList>
    </citation>
    <scope>NUCLEOTIDE SEQUENCE [LARGE SCALE GENOMIC DNA]</scope>
    <source>
        <strain evidence="1 2">SCH</strain>
    </source>
</reference>
<dbReference type="AlphaFoldDB" id="A0A1E8Q4A1"/>
<dbReference type="Proteomes" id="UP000178953">
    <property type="component" value="Unassembled WGS sequence"/>
</dbReference>
<organism evidence="1 2">
    <name type="scientific">Mycolicibacterium grossiae</name>
    <dbReference type="NCBI Taxonomy" id="1552759"/>
    <lineage>
        <taxon>Bacteria</taxon>
        <taxon>Bacillati</taxon>
        <taxon>Actinomycetota</taxon>
        <taxon>Actinomycetes</taxon>
        <taxon>Mycobacteriales</taxon>
        <taxon>Mycobacteriaceae</taxon>
        <taxon>Mycolicibacterium</taxon>
    </lineage>
</organism>
<dbReference type="RefSeq" id="WP_070353979.1">
    <property type="nucleotide sequence ID" value="NZ_CP043474.1"/>
</dbReference>
<gene>
    <name evidence="1" type="ORF">BEL07_15340</name>
</gene>
<dbReference type="OrthoDB" id="163565at2"/>
<evidence type="ECO:0008006" key="3">
    <source>
        <dbReference type="Google" id="ProtNLM"/>
    </source>
</evidence>
<comment type="caution">
    <text evidence="1">The sequence shown here is derived from an EMBL/GenBank/DDBJ whole genome shotgun (WGS) entry which is preliminary data.</text>
</comment>